<comment type="catalytic activity">
    <reaction evidence="10">
        <text>L-alpha-aminoacyl-L-arginine(out) = L-alpha-aminoacyl-L-arginine(in)</text>
        <dbReference type="Rhea" id="RHEA:79367"/>
        <dbReference type="ChEBI" id="CHEBI:229968"/>
    </reaction>
</comment>
<comment type="catalytic activity">
    <reaction evidence="11">
        <text>L-alpha-aminoacyl-L-histidine(out) = L-alpha-aminoacyl-L-histidine(in)</text>
        <dbReference type="Rhea" id="RHEA:79375"/>
        <dbReference type="ChEBI" id="CHEBI:229967"/>
    </reaction>
</comment>
<evidence type="ECO:0000256" key="9">
    <source>
        <dbReference type="ARBA" id="ARBA00044878"/>
    </source>
</evidence>
<dbReference type="GO" id="GO:0022857">
    <property type="term" value="F:transmembrane transporter activity"/>
    <property type="evidence" value="ECO:0007669"/>
    <property type="project" value="InterPro"/>
</dbReference>
<comment type="similarity">
    <text evidence="2">Belongs to the major facilitator superfamily.</text>
</comment>
<evidence type="ECO:0000256" key="24">
    <source>
        <dbReference type="ARBA" id="ARBA00046376"/>
    </source>
</evidence>
<gene>
    <name evidence="27" type="ORF">SAMN04487967_3687</name>
</gene>
<feature type="transmembrane region" description="Helical" evidence="25">
    <location>
        <begin position="51"/>
        <end position="72"/>
    </location>
</feature>
<keyword evidence="7" id="KW-0458">Lysosome</keyword>
<evidence type="ECO:0000256" key="22">
    <source>
        <dbReference type="ARBA" id="ARBA00045018"/>
    </source>
</evidence>
<comment type="catalytic activity">
    <reaction evidence="16">
        <text>L-lysyl-L-lysine(out) = L-lysyl-L-lysine(in)</text>
        <dbReference type="Rhea" id="RHEA:79403"/>
        <dbReference type="ChEBI" id="CHEBI:229956"/>
    </reaction>
</comment>
<evidence type="ECO:0000256" key="16">
    <source>
        <dbReference type="ARBA" id="ARBA00044900"/>
    </source>
</evidence>
<keyword evidence="4 25" id="KW-0812">Transmembrane</keyword>
<dbReference type="AlphaFoldDB" id="A0A1H6G528"/>
<evidence type="ECO:0000313" key="27">
    <source>
        <dbReference type="EMBL" id="SEH18149.1"/>
    </source>
</evidence>
<dbReference type="GO" id="GO:0005765">
    <property type="term" value="C:lysosomal membrane"/>
    <property type="evidence" value="ECO:0007669"/>
    <property type="project" value="UniProtKB-SubCell"/>
</dbReference>
<evidence type="ECO:0000256" key="18">
    <source>
        <dbReference type="ARBA" id="ARBA00044912"/>
    </source>
</evidence>
<evidence type="ECO:0000256" key="17">
    <source>
        <dbReference type="ARBA" id="ARBA00044903"/>
    </source>
</evidence>
<dbReference type="InterPro" id="IPR011701">
    <property type="entry name" value="MFS"/>
</dbReference>
<evidence type="ECO:0000256" key="21">
    <source>
        <dbReference type="ARBA" id="ARBA00044985"/>
    </source>
</evidence>
<dbReference type="RefSeq" id="WP_090508403.1">
    <property type="nucleotide sequence ID" value="NZ_FNWL01000006.1"/>
</dbReference>
<comment type="catalytic activity">
    <reaction evidence="15">
        <text>L-arginyl-L-alpha-amino acid(out) = L-arginyl-L-alpha-amino acid(in)</text>
        <dbReference type="Rhea" id="RHEA:79371"/>
        <dbReference type="ChEBI" id="CHEBI:84315"/>
    </reaction>
</comment>
<comment type="catalytic activity">
    <reaction evidence="20">
        <text>L-lysyl-glycine(out) = L-lysyl-glycine(in)</text>
        <dbReference type="Rhea" id="RHEA:79407"/>
        <dbReference type="ChEBI" id="CHEBI:191202"/>
    </reaction>
</comment>
<evidence type="ECO:0000259" key="26">
    <source>
        <dbReference type="PROSITE" id="PS50850"/>
    </source>
</evidence>
<comment type="catalytic activity">
    <reaction evidence="17">
        <text>L-arginyl-glycine(out) = L-arginyl-glycine(in)</text>
        <dbReference type="Rhea" id="RHEA:79391"/>
        <dbReference type="ChEBI" id="CHEBI:229955"/>
    </reaction>
</comment>
<dbReference type="EMBL" id="FNWL01000006">
    <property type="protein sequence ID" value="SEH18149.1"/>
    <property type="molecule type" value="Genomic_DNA"/>
</dbReference>
<comment type="catalytic activity">
    <reaction evidence="8">
        <text>L-lysyl-L-alanine(out) = L-lysyl-L-alanine(in)</text>
        <dbReference type="Rhea" id="RHEA:79399"/>
        <dbReference type="ChEBI" id="CHEBI:229954"/>
    </reaction>
</comment>
<comment type="function">
    <text evidence="23">Lysosomal dipeptide uniporter that selectively exports lysine, arginine or histidine-containing dipeptides with a net positive charge from the lysosome lumen into the cytosol. Could play a role in a specific type of protein O-glycosylation indirectly regulating macrophages migration and tissue invasion. Also essential for liver homeostasis.</text>
</comment>
<reference evidence="28" key="1">
    <citation type="submission" date="2016-10" db="EMBL/GenBank/DDBJ databases">
        <authorList>
            <person name="Varghese N."/>
            <person name="Submissions S."/>
        </authorList>
    </citation>
    <scope>NUCLEOTIDE SEQUENCE [LARGE SCALE GENOMIC DNA]</scope>
    <source>
        <strain evidence="28">CGMCC 1.8981</strain>
    </source>
</reference>
<evidence type="ECO:0000256" key="1">
    <source>
        <dbReference type="ARBA" id="ARBA00004155"/>
    </source>
</evidence>
<evidence type="ECO:0000256" key="20">
    <source>
        <dbReference type="ARBA" id="ARBA00044924"/>
    </source>
</evidence>
<sequence length="427" mass="45772">MFSWSSPYHRRWILWGLLATTFILVNIYRLSTAVISSDLVVALQTTGTQLGTLHAAFFFVYAAMQLPAGILVDRIGPRRTATTGAITMNVGVLWFALTTDYGSALGARLLIGLGGSVIFVSMLRFCANWYRADEFGTMNGLCFAAGGTGGILATTPFAVLVESTTWRTALLSLATFGLIVSVPLFFLVRDSPEGAGLQPVDGVPEQTHLSFREVWTSLLGVLGDRWTWVAGTMLFCTGGVNLTLFGLWGIPYVVQVYDVSVTFASVFTLMGGLGIVVGPPMFGRVTDNIGHRTVFMIAGGVTYVAIHATIALLGTPPLGFIAVAFFLSGALTGTFVLTFPMIKERHGDQTSGISIGTINGSMFLGAALFPTLMGWALDAYWTGELVDGVRVYTTMGYRIAFAIAAGAGCLVVCCTVWLHLREKKSDL</sequence>
<proteinExistence type="inferred from homology"/>
<feature type="transmembrane region" description="Helical" evidence="25">
    <location>
        <begin position="109"/>
        <end position="127"/>
    </location>
</feature>
<comment type="catalytic activity">
    <reaction evidence="12">
        <text>L-lysyl-L-alpha-amino acid(out) = L-lysyl-L-alpha-amino acid(in)</text>
        <dbReference type="Rhea" id="RHEA:79387"/>
        <dbReference type="ChEBI" id="CHEBI:229965"/>
    </reaction>
</comment>
<evidence type="ECO:0000256" key="8">
    <source>
        <dbReference type="ARBA" id="ARBA00044876"/>
    </source>
</evidence>
<evidence type="ECO:0000256" key="7">
    <source>
        <dbReference type="ARBA" id="ARBA00023228"/>
    </source>
</evidence>
<dbReference type="CDD" id="cd06174">
    <property type="entry name" value="MFS"/>
    <property type="match status" value="1"/>
</dbReference>
<feature type="transmembrane region" description="Helical" evidence="25">
    <location>
        <begin position="139"/>
        <end position="160"/>
    </location>
</feature>
<protein>
    <recommendedName>
        <fullName evidence="21">Lysosomal dipeptide transporter MFSD1</fullName>
    </recommendedName>
    <alternativeName>
        <fullName evidence="22">Major facilitator superfamily domain-containing protein 1</fullName>
    </alternativeName>
</protein>
<dbReference type="PANTHER" id="PTHR23512">
    <property type="entry name" value="MAJOR FACILITATOR SUPERFAMILY DOMAIN-CONTAINING PROTEIN 1"/>
    <property type="match status" value="1"/>
</dbReference>
<feature type="domain" description="Major facilitator superfamily (MFS) profile" evidence="26">
    <location>
        <begin position="1"/>
        <end position="423"/>
    </location>
</feature>
<evidence type="ECO:0000256" key="23">
    <source>
        <dbReference type="ARBA" id="ARBA00045709"/>
    </source>
</evidence>
<evidence type="ECO:0000256" key="14">
    <source>
        <dbReference type="ARBA" id="ARBA00044898"/>
    </source>
</evidence>
<keyword evidence="28" id="KW-1185">Reference proteome</keyword>
<feature type="transmembrane region" description="Helical" evidence="25">
    <location>
        <begin position="12"/>
        <end position="31"/>
    </location>
</feature>
<evidence type="ECO:0000313" key="28">
    <source>
        <dbReference type="Proteomes" id="UP000199112"/>
    </source>
</evidence>
<feature type="transmembrane region" description="Helical" evidence="25">
    <location>
        <begin position="226"/>
        <end position="250"/>
    </location>
</feature>
<evidence type="ECO:0000256" key="6">
    <source>
        <dbReference type="ARBA" id="ARBA00023136"/>
    </source>
</evidence>
<comment type="catalytic activity">
    <reaction evidence="19">
        <text>L-alanyl-L-lysine(out) = L-alanyl-L-lysine(in)</text>
        <dbReference type="Rhea" id="RHEA:79415"/>
        <dbReference type="ChEBI" id="CHEBI:192470"/>
    </reaction>
</comment>
<name>A0A1H6G528_9EURY</name>
<accession>A0A1H6G528</accession>
<evidence type="ECO:0000256" key="5">
    <source>
        <dbReference type="ARBA" id="ARBA00022989"/>
    </source>
</evidence>
<evidence type="ECO:0000256" key="12">
    <source>
        <dbReference type="ARBA" id="ARBA00044891"/>
    </source>
</evidence>
<comment type="catalytic activity">
    <reaction evidence="9">
        <text>L-histidyl-glycine(out) = L-histidyl-glycine(in)</text>
        <dbReference type="Rhea" id="RHEA:79395"/>
        <dbReference type="ChEBI" id="CHEBI:229957"/>
    </reaction>
</comment>
<feature type="transmembrane region" description="Helical" evidence="25">
    <location>
        <begin position="294"/>
        <end position="314"/>
    </location>
</feature>
<feature type="transmembrane region" description="Helical" evidence="25">
    <location>
        <begin position="166"/>
        <end position="188"/>
    </location>
</feature>
<feature type="transmembrane region" description="Helical" evidence="25">
    <location>
        <begin position="354"/>
        <end position="377"/>
    </location>
</feature>
<comment type="subunit">
    <text evidence="24">Homodimer. Interacts with lysosomal protein GLMP (via lumenal domain); the interaction starts while both proteins are still in the endoplasmic reticulum and is required for stabilization of MFSD1 in lysosomes but has no direct effect on its targeting to lysosomes or transporter activity.</text>
</comment>
<dbReference type="InterPro" id="IPR020846">
    <property type="entry name" value="MFS_dom"/>
</dbReference>
<dbReference type="PANTHER" id="PTHR23512:SF3">
    <property type="entry name" value="MAJOR FACILITATOR SUPERFAMILY DOMAIN-CONTAINING PROTEIN 1"/>
    <property type="match status" value="1"/>
</dbReference>
<feature type="transmembrane region" description="Helical" evidence="25">
    <location>
        <begin position="262"/>
        <end position="282"/>
    </location>
</feature>
<evidence type="ECO:0000256" key="4">
    <source>
        <dbReference type="ARBA" id="ARBA00022692"/>
    </source>
</evidence>
<dbReference type="Pfam" id="PF07690">
    <property type="entry name" value="MFS_1"/>
    <property type="match status" value="1"/>
</dbReference>
<dbReference type="SUPFAM" id="SSF103473">
    <property type="entry name" value="MFS general substrate transporter"/>
    <property type="match status" value="1"/>
</dbReference>
<keyword evidence="5 25" id="KW-1133">Transmembrane helix</keyword>
<evidence type="ECO:0000256" key="19">
    <source>
        <dbReference type="ARBA" id="ARBA00044919"/>
    </source>
</evidence>
<evidence type="ECO:0000256" key="3">
    <source>
        <dbReference type="ARBA" id="ARBA00022448"/>
    </source>
</evidence>
<dbReference type="InterPro" id="IPR036259">
    <property type="entry name" value="MFS_trans_sf"/>
</dbReference>
<dbReference type="Gene3D" id="1.20.1250.20">
    <property type="entry name" value="MFS general substrate transporter like domains"/>
    <property type="match status" value="2"/>
</dbReference>
<keyword evidence="6 25" id="KW-0472">Membrane</keyword>
<dbReference type="InterPro" id="IPR052187">
    <property type="entry name" value="MFSD1"/>
</dbReference>
<dbReference type="PROSITE" id="PS50850">
    <property type="entry name" value="MFS"/>
    <property type="match status" value="1"/>
</dbReference>
<dbReference type="Proteomes" id="UP000199112">
    <property type="component" value="Unassembled WGS sequence"/>
</dbReference>
<evidence type="ECO:0000256" key="2">
    <source>
        <dbReference type="ARBA" id="ARBA00008335"/>
    </source>
</evidence>
<evidence type="ECO:0000256" key="13">
    <source>
        <dbReference type="ARBA" id="ARBA00044893"/>
    </source>
</evidence>
<dbReference type="OrthoDB" id="29061at2157"/>
<organism evidence="27 28">
    <name type="scientific">Natronorubrum sediminis</name>
    <dbReference type="NCBI Taxonomy" id="640943"/>
    <lineage>
        <taxon>Archaea</taxon>
        <taxon>Methanobacteriati</taxon>
        <taxon>Methanobacteriota</taxon>
        <taxon>Stenosarchaea group</taxon>
        <taxon>Halobacteria</taxon>
        <taxon>Halobacteriales</taxon>
        <taxon>Natrialbaceae</taxon>
        <taxon>Natronorubrum</taxon>
    </lineage>
</organism>
<feature type="transmembrane region" description="Helical" evidence="25">
    <location>
        <begin position="79"/>
        <end position="97"/>
    </location>
</feature>
<comment type="catalytic activity">
    <reaction evidence="13">
        <text>L-alpha-aminoacyl-L-lysine(out) = L-alpha-aminoacyl-L-lysine(in)</text>
        <dbReference type="Rhea" id="RHEA:79383"/>
        <dbReference type="ChEBI" id="CHEBI:229966"/>
    </reaction>
</comment>
<feature type="transmembrane region" description="Helical" evidence="25">
    <location>
        <begin position="397"/>
        <end position="420"/>
    </location>
</feature>
<comment type="catalytic activity">
    <reaction evidence="14">
        <text>L-aspartyl-L-lysine(out) = L-aspartyl-L-lysine(in)</text>
        <dbReference type="Rhea" id="RHEA:79411"/>
        <dbReference type="ChEBI" id="CHEBI:229953"/>
    </reaction>
</comment>
<comment type="subcellular location">
    <subcellularLocation>
        <location evidence="1">Lysosome membrane</location>
        <topology evidence="1">Multi-pass membrane protein</topology>
    </subcellularLocation>
</comment>
<evidence type="ECO:0000256" key="25">
    <source>
        <dbReference type="SAM" id="Phobius"/>
    </source>
</evidence>
<evidence type="ECO:0000256" key="10">
    <source>
        <dbReference type="ARBA" id="ARBA00044881"/>
    </source>
</evidence>
<feature type="transmembrane region" description="Helical" evidence="25">
    <location>
        <begin position="320"/>
        <end position="342"/>
    </location>
</feature>
<keyword evidence="3" id="KW-0813">Transport</keyword>
<comment type="catalytic activity">
    <reaction evidence="18">
        <text>L-histidyl-L-alpha-amino acid(out) = L-histidyl-L-alpha-amino acid(in)</text>
        <dbReference type="Rhea" id="RHEA:79379"/>
        <dbReference type="ChEBI" id="CHEBI:229964"/>
    </reaction>
</comment>
<evidence type="ECO:0000256" key="15">
    <source>
        <dbReference type="ARBA" id="ARBA00044899"/>
    </source>
</evidence>
<evidence type="ECO:0000256" key="11">
    <source>
        <dbReference type="ARBA" id="ARBA00044884"/>
    </source>
</evidence>